<protein>
    <submittedName>
        <fullName evidence="1">Uncharacterized protein</fullName>
    </submittedName>
</protein>
<dbReference type="AlphaFoldDB" id="A0A1H9ZJE1"/>
<keyword evidence="2" id="KW-1185">Reference proteome</keyword>
<gene>
    <name evidence="1" type="ORF">SAMN05660429_00478</name>
</gene>
<evidence type="ECO:0000313" key="1">
    <source>
        <dbReference type="EMBL" id="SES81791.1"/>
    </source>
</evidence>
<organism evidence="1 2">
    <name type="scientific">Thalassotalea agarivorans</name>
    <name type="common">Thalassomonas agarivorans</name>
    <dbReference type="NCBI Taxonomy" id="349064"/>
    <lineage>
        <taxon>Bacteria</taxon>
        <taxon>Pseudomonadati</taxon>
        <taxon>Pseudomonadota</taxon>
        <taxon>Gammaproteobacteria</taxon>
        <taxon>Alteromonadales</taxon>
        <taxon>Colwelliaceae</taxon>
        <taxon>Thalassotalea</taxon>
    </lineage>
</organism>
<dbReference type="EMBL" id="FOHK01000002">
    <property type="protein sequence ID" value="SES81791.1"/>
    <property type="molecule type" value="Genomic_DNA"/>
</dbReference>
<accession>A0A1H9ZJE1</accession>
<reference evidence="1 2" key="1">
    <citation type="submission" date="2016-10" db="EMBL/GenBank/DDBJ databases">
        <authorList>
            <person name="de Groot N.N."/>
        </authorList>
    </citation>
    <scope>NUCLEOTIDE SEQUENCE [LARGE SCALE GENOMIC DNA]</scope>
    <source>
        <strain evidence="1 2">DSM 19706</strain>
    </source>
</reference>
<evidence type="ECO:0000313" key="2">
    <source>
        <dbReference type="Proteomes" id="UP000199308"/>
    </source>
</evidence>
<dbReference type="STRING" id="349064.SAMN05660429_00478"/>
<name>A0A1H9ZJE1_THASX</name>
<proteinExistence type="predicted"/>
<sequence>MLPAQPFLSQVQLSAYNNNTQTYVLTETNTQIRQILGEDVLYYKGNATGVKEVWFTVSTGDFKYIMYVVDSYLFWESYAQKQGELLDKYLYRVAHALSPNMAYKIVSTDVETAYLIMYDPDDKLQKPQAVFTKEAVLALKLDLLQLRDGSLR</sequence>
<dbReference type="Proteomes" id="UP000199308">
    <property type="component" value="Unassembled WGS sequence"/>
</dbReference>